<dbReference type="RefSeq" id="WP_106168811.1">
    <property type="nucleotide sequence ID" value="NZ_JAVKZF010000003.1"/>
</dbReference>
<dbReference type="Gene3D" id="3.30.1330.40">
    <property type="entry name" value="RutC-like"/>
    <property type="match status" value="1"/>
</dbReference>
<name>A0AB37U9L9_9CYAN</name>
<organism evidence="2 3">
    <name type="scientific">Chroococcidiopsis cubana SAG 39.79</name>
    <dbReference type="NCBI Taxonomy" id="388085"/>
    <lineage>
        <taxon>Bacteria</taxon>
        <taxon>Bacillati</taxon>
        <taxon>Cyanobacteriota</taxon>
        <taxon>Cyanophyceae</taxon>
        <taxon>Chroococcidiopsidales</taxon>
        <taxon>Chroococcidiopsidaceae</taxon>
        <taxon>Chroococcidiopsis</taxon>
    </lineage>
</organism>
<evidence type="ECO:0000313" key="2">
    <source>
        <dbReference type="EMBL" id="RUT00671.1"/>
    </source>
</evidence>
<dbReference type="Pfam" id="PF01042">
    <property type="entry name" value="Ribonuc_L-PSP"/>
    <property type="match status" value="1"/>
</dbReference>
<dbReference type="Proteomes" id="UP000282574">
    <property type="component" value="Unassembled WGS sequence"/>
</dbReference>
<dbReference type="AlphaFoldDB" id="A0AB37U9L9"/>
<dbReference type="InterPro" id="IPR006056">
    <property type="entry name" value="RidA"/>
</dbReference>
<proteinExistence type="inferred from homology"/>
<dbReference type="GO" id="GO:0019239">
    <property type="term" value="F:deaminase activity"/>
    <property type="evidence" value="ECO:0007669"/>
    <property type="project" value="TreeGrafter"/>
</dbReference>
<evidence type="ECO:0000313" key="3">
    <source>
        <dbReference type="Proteomes" id="UP000282574"/>
    </source>
</evidence>
<dbReference type="InterPro" id="IPR006175">
    <property type="entry name" value="YjgF/YER057c/UK114"/>
</dbReference>
<dbReference type="PANTHER" id="PTHR11803">
    <property type="entry name" value="2-IMINOBUTANOATE/2-IMINOPROPANOATE DEAMINASE RIDA"/>
    <property type="match status" value="1"/>
</dbReference>
<evidence type="ECO:0000256" key="1">
    <source>
        <dbReference type="ARBA" id="ARBA00010552"/>
    </source>
</evidence>
<reference evidence="2 3" key="1">
    <citation type="journal article" date="2019" name="Genome Biol. Evol.">
        <title>Day and night: Metabolic profiles and evolutionary relationships of six axenic non-marine cyanobacteria.</title>
        <authorList>
            <person name="Will S.E."/>
            <person name="Henke P."/>
            <person name="Boedeker C."/>
            <person name="Huang S."/>
            <person name="Brinkmann H."/>
            <person name="Rohde M."/>
            <person name="Jarek M."/>
            <person name="Friedl T."/>
            <person name="Seufert S."/>
            <person name="Schumacher M."/>
            <person name="Overmann J."/>
            <person name="Neumann-Schaal M."/>
            <person name="Petersen J."/>
        </authorList>
    </citation>
    <scope>NUCLEOTIDE SEQUENCE [LARGE SCALE GENOMIC DNA]</scope>
    <source>
        <strain evidence="2 3">SAG 39.79</strain>
    </source>
</reference>
<gene>
    <name evidence="2" type="ORF">DSM107010_67450</name>
</gene>
<comment type="caution">
    <text evidence="2">The sequence shown here is derived from an EMBL/GenBank/DDBJ whole genome shotgun (WGS) entry which is preliminary data.</text>
</comment>
<dbReference type="SUPFAM" id="SSF55298">
    <property type="entry name" value="YjgF-like"/>
    <property type="match status" value="1"/>
</dbReference>
<accession>A0AB37U9L9</accession>
<dbReference type="InterPro" id="IPR035959">
    <property type="entry name" value="RutC-like_sf"/>
</dbReference>
<dbReference type="CDD" id="cd00448">
    <property type="entry name" value="YjgF_YER057c_UK114_family"/>
    <property type="match status" value="1"/>
</dbReference>
<dbReference type="FunFam" id="3.30.1330.40:FF:000001">
    <property type="entry name" value="L-PSP family endoribonuclease"/>
    <property type="match status" value="1"/>
</dbReference>
<dbReference type="PANTHER" id="PTHR11803:SF39">
    <property type="entry name" value="2-IMINOBUTANOATE_2-IMINOPROPANOATE DEAMINASE"/>
    <property type="match status" value="1"/>
</dbReference>
<comment type="similarity">
    <text evidence="1">Belongs to the RutC family.</text>
</comment>
<dbReference type="NCBIfam" id="TIGR00004">
    <property type="entry name" value="Rid family detoxifying hydrolase"/>
    <property type="match status" value="1"/>
</dbReference>
<dbReference type="GO" id="GO:0005829">
    <property type="term" value="C:cytosol"/>
    <property type="evidence" value="ECO:0007669"/>
    <property type="project" value="TreeGrafter"/>
</dbReference>
<dbReference type="EMBL" id="RSCK01000142">
    <property type="protein sequence ID" value="RUT00671.1"/>
    <property type="molecule type" value="Genomic_DNA"/>
</dbReference>
<keyword evidence="3" id="KW-1185">Reference proteome</keyword>
<protein>
    <submittedName>
        <fullName evidence="2">Reactive intermediate/imine deaminase</fullName>
    </submittedName>
</protein>
<sequence>MPKRVVYAPDVAIPVKAYSQAIDAGSLVFCSGQLAYDAKNDAVFSESAAEQTDYLMQNIQVILDAAGLQWQDVVKTTIFLTDMNDFVSVNEVYARYFDLDPPARSTIGVNALAKGAKVEIEVIASRT</sequence>